<dbReference type="SUPFAM" id="SSF81593">
    <property type="entry name" value="Nucleotidyltransferase substrate binding subunit/domain"/>
    <property type="match status" value="2"/>
</dbReference>
<dbReference type="EMBL" id="FMAQ01000009">
    <property type="protein sequence ID" value="SCC18333.1"/>
    <property type="molecule type" value="Genomic_DNA"/>
</dbReference>
<evidence type="ECO:0000259" key="8">
    <source>
        <dbReference type="Pfam" id="PF03710"/>
    </source>
</evidence>
<dbReference type="EC" id="2.7.7.42" evidence="7"/>
<dbReference type="PANTHER" id="PTHR30621:SF0">
    <property type="entry name" value="BIFUNCTIONAL GLUTAMINE SYNTHETASE ADENYLYLTRANSFERASE_ADENYLYL-REMOVING ENZYME"/>
    <property type="match status" value="1"/>
</dbReference>
<keyword evidence="11" id="KW-1185">Reference proteome</keyword>
<keyword evidence="5 7" id="KW-0460">Magnesium</keyword>
<dbReference type="Pfam" id="PF08335">
    <property type="entry name" value="GlnD_UR_UTase"/>
    <property type="match status" value="2"/>
</dbReference>
<dbReference type="GO" id="GO:0000820">
    <property type="term" value="P:regulation of glutamine family amino acid metabolic process"/>
    <property type="evidence" value="ECO:0007669"/>
    <property type="project" value="UniProtKB-UniRule"/>
</dbReference>
<keyword evidence="3 7" id="KW-0547">Nucleotide-binding</keyword>
<dbReference type="Pfam" id="PF03710">
    <property type="entry name" value="GlnE"/>
    <property type="match status" value="2"/>
</dbReference>
<dbReference type="Gene3D" id="1.10.4050.10">
    <property type="entry name" value="Glutamine synthase adenylyltransferase GlnE"/>
    <property type="match status" value="1"/>
</dbReference>
<evidence type="ECO:0000313" key="10">
    <source>
        <dbReference type="EMBL" id="SCC18333.1"/>
    </source>
</evidence>
<evidence type="ECO:0000256" key="6">
    <source>
        <dbReference type="ARBA" id="ARBA00023268"/>
    </source>
</evidence>
<dbReference type="InterPro" id="IPR013546">
    <property type="entry name" value="PII_UdlTrfase/GS_AdlTrfase"/>
</dbReference>
<dbReference type="FunFam" id="1.20.120.330:FF:000008">
    <property type="entry name" value="Bifunctional glutamine synthetase adenylyltransferase/adenylyl-removing enzyme"/>
    <property type="match status" value="1"/>
</dbReference>
<dbReference type="HAMAP" id="MF_00802">
    <property type="entry name" value="GlnE"/>
    <property type="match status" value="1"/>
</dbReference>
<feature type="domain" description="PII-uridylyltransferase/Glutamine-synthetase adenylyltransferase" evidence="9">
    <location>
        <begin position="824"/>
        <end position="917"/>
    </location>
</feature>
<dbReference type="OrthoDB" id="9759366at2"/>
<keyword evidence="2 7" id="KW-0548">Nucleotidyltransferase</keyword>
<dbReference type="InterPro" id="IPR023057">
    <property type="entry name" value="GlnE"/>
</dbReference>
<dbReference type="RefSeq" id="WP_091349403.1">
    <property type="nucleotide sequence ID" value="NZ_FMAQ01000009.1"/>
</dbReference>
<dbReference type="InterPro" id="IPR005190">
    <property type="entry name" value="GlnE_rpt_dom"/>
</dbReference>
<dbReference type="GO" id="GO:0008882">
    <property type="term" value="F:[glutamate-ammonia-ligase] adenylyltransferase activity"/>
    <property type="evidence" value="ECO:0007669"/>
    <property type="project" value="UniProtKB-UniRule"/>
</dbReference>
<feature type="domain" description="Glutamate-ammonia ligase adenylyltransferase repeated" evidence="8">
    <location>
        <begin position="556"/>
        <end position="808"/>
    </location>
</feature>
<dbReference type="FunFam" id="3.30.460.10:FF:000014">
    <property type="entry name" value="Bifunctional glutamine synthetase adenylyltransferase/adenylyl-removing enzyme"/>
    <property type="match status" value="1"/>
</dbReference>
<dbReference type="Gene3D" id="1.20.120.1510">
    <property type="match status" value="1"/>
</dbReference>
<dbReference type="InterPro" id="IPR043519">
    <property type="entry name" value="NT_sf"/>
</dbReference>
<dbReference type="Proteomes" id="UP000199670">
    <property type="component" value="Unassembled WGS sequence"/>
</dbReference>
<dbReference type="SUPFAM" id="SSF81301">
    <property type="entry name" value="Nucleotidyltransferase"/>
    <property type="match status" value="2"/>
</dbReference>
<protein>
    <recommendedName>
        <fullName evidence="7">Bifunctional glutamine synthetase adenylyltransferase/adenylyl-removing enzyme</fullName>
    </recommendedName>
    <alternativeName>
        <fullName evidence="7">ATP:glutamine synthetase adenylyltransferase</fullName>
    </alternativeName>
    <alternativeName>
        <fullName evidence="7">ATase</fullName>
    </alternativeName>
    <domain>
        <recommendedName>
            <fullName evidence="7">Glutamine synthetase adenylyl-L-tyrosine phosphorylase</fullName>
            <ecNumber evidence="7">2.7.7.89</ecNumber>
        </recommendedName>
        <alternativeName>
            <fullName evidence="7">Adenylyl removase</fullName>
            <shortName evidence="7">AR</shortName>
            <shortName evidence="7">AT-N</shortName>
        </alternativeName>
    </domain>
    <domain>
        <recommendedName>
            <fullName evidence="7">Glutamine synthetase adenylyl transferase</fullName>
            <ecNumber evidence="7">2.7.7.42</ecNumber>
        </recommendedName>
        <alternativeName>
            <fullName evidence="7">Adenylyl transferase</fullName>
            <shortName evidence="7">AT</shortName>
            <shortName evidence="7">AT-C</shortName>
        </alternativeName>
    </domain>
</protein>
<dbReference type="AlphaFoldDB" id="A0A1C4CH46"/>
<name>A0A1C4CH46_9GAMM</name>
<dbReference type="FunFam" id="1.20.120.330:FF:000005">
    <property type="entry name" value="Bifunctional glutamine synthetase adenylyltransferase/adenylyl-removing enzyme"/>
    <property type="match status" value="1"/>
</dbReference>
<dbReference type="Gene3D" id="1.20.120.330">
    <property type="entry name" value="Nucleotidyltransferases domain 2"/>
    <property type="match status" value="2"/>
</dbReference>
<dbReference type="GO" id="GO:0016874">
    <property type="term" value="F:ligase activity"/>
    <property type="evidence" value="ECO:0007669"/>
    <property type="project" value="UniProtKB-KW"/>
</dbReference>
<dbReference type="Gene3D" id="3.30.460.10">
    <property type="entry name" value="Beta Polymerase, domain 2"/>
    <property type="match status" value="2"/>
</dbReference>
<comment type="catalytic activity">
    <reaction evidence="7">
        <text>[glutamine synthetase]-L-tyrosine + ATP = [glutamine synthetase]-O(4)-(5'-adenylyl)-L-tyrosine + diphosphate</text>
        <dbReference type="Rhea" id="RHEA:18589"/>
        <dbReference type="Rhea" id="RHEA-COMP:10660"/>
        <dbReference type="Rhea" id="RHEA-COMP:10661"/>
        <dbReference type="ChEBI" id="CHEBI:30616"/>
        <dbReference type="ChEBI" id="CHEBI:33019"/>
        <dbReference type="ChEBI" id="CHEBI:46858"/>
        <dbReference type="ChEBI" id="CHEBI:83624"/>
        <dbReference type="EC" id="2.7.7.42"/>
    </reaction>
</comment>
<comment type="cofactor">
    <cofactor evidence="7">
        <name>Mg(2+)</name>
        <dbReference type="ChEBI" id="CHEBI:18420"/>
    </cofactor>
</comment>
<dbReference type="GO" id="GO:0005829">
    <property type="term" value="C:cytosol"/>
    <property type="evidence" value="ECO:0007669"/>
    <property type="project" value="TreeGrafter"/>
</dbReference>
<evidence type="ECO:0000256" key="1">
    <source>
        <dbReference type="ARBA" id="ARBA00022679"/>
    </source>
</evidence>
<dbReference type="EC" id="2.7.7.89" evidence="7"/>
<evidence type="ECO:0000256" key="4">
    <source>
        <dbReference type="ARBA" id="ARBA00022840"/>
    </source>
</evidence>
<dbReference type="FunFam" id="1.20.120.1510:FF:000001">
    <property type="entry name" value="Bifunctional glutamine synthetase adenylyltransferase/adenylyl-removing enzyme"/>
    <property type="match status" value="1"/>
</dbReference>
<gene>
    <name evidence="7" type="primary">glnE</name>
    <name evidence="10" type="ORF">GA0061081_1092</name>
</gene>
<feature type="region of interest" description="Adenylyl removase" evidence="7">
    <location>
        <begin position="1"/>
        <end position="442"/>
    </location>
</feature>
<evidence type="ECO:0000256" key="3">
    <source>
        <dbReference type="ARBA" id="ARBA00022741"/>
    </source>
</evidence>
<comment type="catalytic activity">
    <reaction evidence="7">
        <text>[glutamine synthetase]-O(4)-(5'-adenylyl)-L-tyrosine + phosphate = [glutamine synthetase]-L-tyrosine + ADP</text>
        <dbReference type="Rhea" id="RHEA:43716"/>
        <dbReference type="Rhea" id="RHEA-COMP:10660"/>
        <dbReference type="Rhea" id="RHEA-COMP:10661"/>
        <dbReference type="ChEBI" id="CHEBI:43474"/>
        <dbReference type="ChEBI" id="CHEBI:46858"/>
        <dbReference type="ChEBI" id="CHEBI:83624"/>
        <dbReference type="ChEBI" id="CHEBI:456216"/>
        <dbReference type="EC" id="2.7.7.89"/>
    </reaction>
</comment>
<evidence type="ECO:0000259" key="9">
    <source>
        <dbReference type="Pfam" id="PF08335"/>
    </source>
</evidence>
<dbReference type="GO" id="GO:0047388">
    <property type="term" value="F:[glutamine synthetase]-adenylyl-L-tyrosine phosphorylase activity"/>
    <property type="evidence" value="ECO:0007669"/>
    <property type="project" value="UniProtKB-EC"/>
</dbReference>
<dbReference type="GO" id="GO:0005524">
    <property type="term" value="F:ATP binding"/>
    <property type="evidence" value="ECO:0007669"/>
    <property type="project" value="UniProtKB-UniRule"/>
</dbReference>
<organism evidence="10 11">
    <name type="scientific">Gilliamella bombicola</name>
    <dbReference type="NCBI Taxonomy" id="1798182"/>
    <lineage>
        <taxon>Bacteria</taxon>
        <taxon>Pseudomonadati</taxon>
        <taxon>Pseudomonadota</taxon>
        <taxon>Gammaproteobacteria</taxon>
        <taxon>Orbales</taxon>
        <taxon>Orbaceae</taxon>
        <taxon>Gilliamella</taxon>
    </lineage>
</organism>
<keyword evidence="1 7" id="KW-0808">Transferase</keyword>
<dbReference type="GO" id="GO:0000287">
    <property type="term" value="F:magnesium ion binding"/>
    <property type="evidence" value="ECO:0007669"/>
    <property type="project" value="UniProtKB-UniRule"/>
</dbReference>
<feature type="region of interest" description="Adenylyl transferase" evidence="7">
    <location>
        <begin position="452"/>
        <end position="947"/>
    </location>
</feature>
<keyword evidence="10" id="KW-0436">Ligase</keyword>
<keyword evidence="4 7" id="KW-0067">ATP-binding</keyword>
<evidence type="ECO:0000256" key="5">
    <source>
        <dbReference type="ARBA" id="ARBA00022842"/>
    </source>
</evidence>
<proteinExistence type="inferred from homology"/>
<evidence type="ECO:0000256" key="2">
    <source>
        <dbReference type="ARBA" id="ARBA00022695"/>
    </source>
</evidence>
<dbReference type="NCBIfam" id="NF008292">
    <property type="entry name" value="PRK11072.1"/>
    <property type="match status" value="1"/>
</dbReference>
<keyword evidence="6 7" id="KW-0511">Multifunctional enzyme</keyword>
<evidence type="ECO:0000256" key="7">
    <source>
        <dbReference type="HAMAP-Rule" id="MF_00802"/>
    </source>
</evidence>
<dbReference type="CDD" id="cd05401">
    <property type="entry name" value="NT_GlnE_GlnD_like"/>
    <property type="match status" value="2"/>
</dbReference>
<feature type="domain" description="Glutamate-ammonia ligase adenylyltransferase repeated" evidence="8">
    <location>
        <begin position="35"/>
        <end position="272"/>
    </location>
</feature>
<comment type="similarity">
    <text evidence="7">Belongs to the GlnE family.</text>
</comment>
<dbReference type="PANTHER" id="PTHR30621">
    <property type="entry name" value="GLUTAMINE SYNTHETASE ADENYLYLTRANSFERASE"/>
    <property type="match status" value="1"/>
</dbReference>
<feature type="domain" description="PII-uridylyltransferase/Glutamine-synthetase adenylyltransferase" evidence="9">
    <location>
        <begin position="299"/>
        <end position="438"/>
    </location>
</feature>
<comment type="function">
    <text evidence="7">Involved in the regulation of glutamine synthetase GlnA, a key enzyme in the process to assimilate ammonia. When cellular nitrogen levels are high, the C-terminal adenylyl transferase (AT) inactivates GlnA by covalent transfer of an adenylyl group from ATP to specific tyrosine residue of GlnA, thus reducing its activity. Conversely, when nitrogen levels are low, the N-terminal adenylyl removase (AR) activates GlnA by removing the adenylyl group by phosphorolysis, increasing its activity. The regulatory region of GlnE binds the signal transduction protein PII (GlnB) which indicates the nitrogen status of the cell.</text>
</comment>
<dbReference type="STRING" id="1798182.GA0061081_1092"/>
<reference evidence="11" key="1">
    <citation type="submission" date="2016-08" db="EMBL/GenBank/DDBJ databases">
        <authorList>
            <person name="Varghese N."/>
            <person name="Submissions Spin"/>
        </authorList>
    </citation>
    <scope>NUCLEOTIDE SEQUENCE [LARGE SCALE GENOMIC DNA]</scope>
    <source>
        <strain evidence="11">R-53248</strain>
    </source>
</reference>
<evidence type="ECO:0000313" key="11">
    <source>
        <dbReference type="Proteomes" id="UP000199670"/>
    </source>
</evidence>
<accession>A0A1C4CH46</accession>
<dbReference type="FunFam" id="3.30.460.10:FF:000009">
    <property type="entry name" value="Bifunctional glutamine synthetase adenylyltransferase/adenylyl-removing enzyme"/>
    <property type="match status" value="1"/>
</dbReference>
<sequence length="947" mass="109583">MSEFNSSFSSLFEQQKQKVTTQLQQCNLAQVQAHLDVLVQSDFLVDAFNRFPNWFADIVQNPPQADERLFYQSWLDAQLADVTDEAIFMKKLRLFRHFMLVRLAWSQLARISNDEQILLQLTELAEVLIVTARNWLYELSCKEWGTPCNAQGQAQPLLILGMGKLGGGELNFSSDIDLIFTYPEHGQTQGGRRELDNAVFFTRLGQRLIKSLDQITEDGFVYRVDMRLRPLGDGGPLVLSFSAMEDYYQEQGRDWERYAMVKAKVLGDQSAPYVCELYQMLKPFVYRRYIDFSVLQSLRNMKSMIEREVRRRGLKSNIKLGAGGIREIEFIVQVFQLIRGGRVVRLQTRSLLNALHVIEQEGLLESNEVSLLRENYLFLRRCENLLQAIADEQTQTLPDDALDQIRLATSMGFGNWHDFEKDLSGRMEYNRQIFNELIGENESESTSTTKPYNDQFDDLWVPDLQISDVSAILPTYSETEVAQIYQMLVQFRDDIGKRTIGVRGREILDQLMPRLLESVCSEKQATMVLARILPLLVNIVSRTTYLELLLEYSTALKQLIRLCSASPMISDQLAHYPILLDELIDINSLYQTVAPNEYKSQLYQYLLRIQLDDEEQQLEALRQFKQMQLLHIAAADVENVLTTMKVSDHLTYVAESLLDFVVQMAWNQMVARYGRPEYLADNDKGLVVVAYGKLGGWELGYGSDLDLVFLHNCPANSVTNGDKQIDSRQFYLRLVQRIIHLFNVRTSFGILYEVDVRLRPQGDAGLLACSLDSFEDYQMNEAWTWEHQALVRARAVYGEGELIKRFNQIRHNVLCKKRDEVVLKKEVREMREKMRVHLGSTQNNLFNLKIDEGGIGDIEFLSQYLVLNYAYQYPKMTTWSDNVRILELAANYQIMDNEEAQQLTKAYIDMRNEIHQLALQVLPSTVESSCFKQERHIVNQSWKKWLA</sequence>